<feature type="region of interest" description="Disordered" evidence="1">
    <location>
        <begin position="348"/>
        <end position="589"/>
    </location>
</feature>
<dbReference type="GO" id="GO:0035361">
    <property type="term" value="C:Cul8-RING ubiquitin ligase complex"/>
    <property type="evidence" value="ECO:0007669"/>
    <property type="project" value="TreeGrafter"/>
</dbReference>
<reference evidence="2 3" key="1">
    <citation type="journal article" date="2018" name="Evol. Lett.">
        <title>Horizontal gene cluster transfer increased hallucinogenic mushroom diversity.</title>
        <authorList>
            <person name="Reynolds H.T."/>
            <person name="Vijayakumar V."/>
            <person name="Gluck-Thaler E."/>
            <person name="Korotkin H.B."/>
            <person name="Matheny P.B."/>
            <person name="Slot J.C."/>
        </authorList>
    </citation>
    <scope>NUCLEOTIDE SEQUENCE [LARGE SCALE GENOMIC DNA]</scope>
    <source>
        <strain evidence="2 3">2631</strain>
    </source>
</reference>
<dbReference type="GO" id="GO:0000724">
    <property type="term" value="P:double-strand break repair via homologous recombination"/>
    <property type="evidence" value="ECO:0007669"/>
    <property type="project" value="TreeGrafter"/>
</dbReference>
<dbReference type="GO" id="GO:0005634">
    <property type="term" value="C:nucleus"/>
    <property type="evidence" value="ECO:0007669"/>
    <property type="project" value="InterPro"/>
</dbReference>
<feature type="compositionally biased region" description="Low complexity" evidence="1">
    <location>
        <begin position="677"/>
        <end position="690"/>
    </location>
</feature>
<feature type="compositionally biased region" description="Basic and acidic residues" evidence="1">
    <location>
        <begin position="571"/>
        <end position="585"/>
    </location>
</feature>
<dbReference type="Proteomes" id="UP000283269">
    <property type="component" value="Unassembled WGS sequence"/>
</dbReference>
<dbReference type="GO" id="GO:0031297">
    <property type="term" value="P:replication fork processing"/>
    <property type="evidence" value="ECO:0007669"/>
    <property type="project" value="InterPro"/>
</dbReference>
<accession>A0A409WMC5</accession>
<comment type="caution">
    <text evidence="2">The sequence shown here is derived from an EMBL/GenBank/DDBJ whole genome shotgun (WGS) entry which is preliminary data.</text>
</comment>
<dbReference type="Pfam" id="PF09462">
    <property type="entry name" value="Mus7"/>
    <property type="match status" value="1"/>
</dbReference>
<feature type="compositionally biased region" description="Acidic residues" evidence="1">
    <location>
        <begin position="1"/>
        <end position="17"/>
    </location>
</feature>
<evidence type="ECO:0000313" key="3">
    <source>
        <dbReference type="Proteomes" id="UP000283269"/>
    </source>
</evidence>
<feature type="compositionally biased region" description="Polar residues" evidence="1">
    <location>
        <begin position="62"/>
        <end position="80"/>
    </location>
</feature>
<dbReference type="EMBL" id="NHYD01003368">
    <property type="protein sequence ID" value="PPQ79667.1"/>
    <property type="molecule type" value="Genomic_DNA"/>
</dbReference>
<feature type="compositionally biased region" description="Polar residues" evidence="1">
    <location>
        <begin position="30"/>
        <end position="43"/>
    </location>
</feature>
<feature type="compositionally biased region" description="Basic and acidic residues" evidence="1">
    <location>
        <begin position="430"/>
        <end position="464"/>
    </location>
</feature>
<feature type="region of interest" description="Disordered" evidence="1">
    <location>
        <begin position="1"/>
        <end position="111"/>
    </location>
</feature>
<feature type="region of interest" description="Disordered" evidence="1">
    <location>
        <begin position="778"/>
        <end position="891"/>
    </location>
</feature>
<feature type="compositionally biased region" description="Basic and acidic residues" evidence="1">
    <location>
        <begin position="18"/>
        <end position="27"/>
    </location>
</feature>
<proteinExistence type="predicted"/>
<feature type="compositionally biased region" description="Basic residues" evidence="1">
    <location>
        <begin position="882"/>
        <end position="891"/>
    </location>
</feature>
<organism evidence="2 3">
    <name type="scientific">Psilocybe cyanescens</name>
    <dbReference type="NCBI Taxonomy" id="93625"/>
    <lineage>
        <taxon>Eukaryota</taxon>
        <taxon>Fungi</taxon>
        <taxon>Dikarya</taxon>
        <taxon>Basidiomycota</taxon>
        <taxon>Agaricomycotina</taxon>
        <taxon>Agaricomycetes</taxon>
        <taxon>Agaricomycetidae</taxon>
        <taxon>Agaricales</taxon>
        <taxon>Agaricineae</taxon>
        <taxon>Strophariaceae</taxon>
        <taxon>Psilocybe</taxon>
    </lineage>
</organism>
<feature type="compositionally biased region" description="Basic and acidic residues" evidence="1">
    <location>
        <begin position="349"/>
        <end position="361"/>
    </location>
</feature>
<dbReference type="InParanoid" id="A0A409WMC5"/>
<keyword evidence="3" id="KW-1185">Reference proteome</keyword>
<feature type="region of interest" description="Disordered" evidence="1">
    <location>
        <begin position="245"/>
        <end position="294"/>
    </location>
</feature>
<name>A0A409WMC5_PSICY</name>
<evidence type="ECO:0000313" key="2">
    <source>
        <dbReference type="EMBL" id="PPQ79667.1"/>
    </source>
</evidence>
<sequence length="1921" mass="217946">MMDIDEVVETSDAEEFEEMKARTREMAKTQARNSINIHYSDQGLSPPRKKPKHYHGPDEENIQTLSPIKSESINANSPRRSPSFSTTFATTSPSPLFTSRSPTRTPGLHTRVMPMTKYEEEESRIDLFAPPEDSQDPLLLFSPMRPLPSTPARQAVSLVNSPHKTLSTNTPQTFTPINSPPGPRIRVLPVNLFPLPRLMFPRTPLGIKDNDSSLNSSQNVVEEKIDEHLKFTPAKVISEPLYSSPLRPAIVDSPSPASARIDPRKRSQSRSPTPPFSRSASPDPPLQTVTEEPVAQEDASVALAQALDEQSRYSLRTRKIAQLKPFTTENMIYKRQMRAIPEAIVKNKALRENHNHRHPEDRYEEDGETQHDGYIDDGTQAGDDTWEEMEQRRKRRSDVSQPASTSEHQTRYPAILQSLPDTDDEEEMQDTAREAYRVKKRMDKEKKAREQEERERKQRKEESRKAKRFPISKRDFILPGSTKVVTLDEETEDPPTARRTSNVPHSPDNAAALRDYFAQEDYEMSDQGHQGNYDGDLLPEPHLFSSPPPDNIIRNSYEDAIPVDSNEDEDEKMKSDGEHKREKTRSQSITSDTGIILDLEPKKKTILHRMMPAFMINKLVQESNSNKAAKQKQRRQQEPSRNSDGPDNLLPGQTRVQVSTNPIDNREIKGDSESEVEIVISSDSDSLSDSQVHVGGAESRDESDEESDTNDILSVYQRPNSQKLHMSGVIDLTNDHHSDSDGALPASAYTRRYKPIRRKGGAGRLRDPSAIDYMLARSSTAERNRRSSADPTSTFHRKRSKFTHDIVTGGARKIGHERQTLLSFPTNTKKEHRRSTKQQSGKQPKASGSHEDPEGEAIFDEWTGNGSDHEENRVVPVDRPTRRERKKMKQKRVKELGVYTFRPENRVITSGRRPGPVYITVDLEDEEFHKSLLPPSAGPSRKVHWSNHYKPPLVVRKLKPLDNRAASGEASSSKSSTSRVEMASDLGIPILHPGRSFGTSTYIKKGWLYELVKVGDGTQNAPMISSISLLNFYFDVDMGVEKLCSMLPKFCEDLLEFATGLPDPDSEVARMQWTSAMRIISQLTSWYLKIAGSEEAMALSNTVQTEFSRLVNQIEQTSVTFVDIPVLSVCWFLVEISARVRHHPNPSPAANLEKIFKDSSSLLMRLLLQYGLNKTMQPLVDDVELDGTSVAHYSAELWVCLIHLLSVFLDEINKPKEHPFWTQLQEILVGRAETHKTGNPYGDSEDAWLTIYSVCALSQFSVHGMTVGQPHLPACWDVVLFGLQRIHLGKVPEDGNKTSQKYDNYLALIVNRCFHLWDRYKWSLKDSRSLFNQLGEIFRHRKFANLLHEKYEYPNFFRDTDWERLSSHNSNETAYTLYLKLIVQAIQELYATGRPWRQLLSLLIPMGTVPFSENPTGKEMSMFYNRMAALAVASDLDRSSLNERVEKARSYVDFSQVGYRLRLAVIRGMRNWGCLLVQRKMNIGAFADWIEEIAQILGRELTKCPDSNDSVHQSGGKSNRSELERLLSSLFGSVRKIIQYCAQYTCYPESSFLKSLRHVYGQKMLDFNAPVGVVVKEFILLMNAYLDARSKALPPPPRPPLLAPLPTAVDEDSQESQDFGLTDDLANLDWTDVDLPEALVSPGNPSTEAADATAKNEENFREVLKTTPLKWTILRGLRPLLEGSKKGVSLCDHWLRIWLGCIAIEAQSTAWTKSFDILDDALNKCTDQHWTRRVQLSIMFQTLRIDPMQYTTYTDRAFGVFLSTLVSDTNILEAGKSDKPTVEREYVSFLLSIDGRHPLLLNATTLPARSEQSGDYELTAEQLLALRIPLLQGIFKNLNKLICQERAGNPEVPVDVHHYVTLCQDMFSAMRNNLSRLSRIPELADKFTKYSDFCHETLDVLKGNRELCGMESMLFWATWRP</sequence>
<evidence type="ECO:0000256" key="1">
    <source>
        <dbReference type="SAM" id="MobiDB-lite"/>
    </source>
</evidence>
<feature type="region of interest" description="Disordered" evidence="1">
    <location>
        <begin position="625"/>
        <end position="710"/>
    </location>
</feature>
<protein>
    <submittedName>
        <fullName evidence="2">Uncharacterized protein</fullName>
    </submittedName>
</protein>
<dbReference type="STRING" id="93625.A0A409WMC5"/>
<dbReference type="InterPro" id="IPR019021">
    <property type="entry name" value="Mms22"/>
</dbReference>
<dbReference type="PANTHER" id="PTHR28122">
    <property type="entry name" value="E3 UBIQUITIN-PROTEIN LIGASE SUBSTRATE RECEPTOR MMS22"/>
    <property type="match status" value="1"/>
</dbReference>
<feature type="compositionally biased region" description="Polar residues" evidence="1">
    <location>
        <begin position="654"/>
        <end position="663"/>
    </location>
</feature>
<feature type="compositionally biased region" description="Low complexity" evidence="1">
    <location>
        <begin position="81"/>
        <end position="99"/>
    </location>
</feature>
<dbReference type="OrthoDB" id="2386201at2759"/>
<dbReference type="PANTHER" id="PTHR28122:SF1">
    <property type="entry name" value="E3 UBIQUITIN-PROTEIN LIGASE SUBSTRATE RECEPTOR MMS22"/>
    <property type="match status" value="1"/>
</dbReference>
<gene>
    <name evidence="2" type="ORF">CVT25_003241</name>
</gene>